<protein>
    <recommendedName>
        <fullName evidence="3">Sigma-70 family RNA polymerase sigma factor</fullName>
    </recommendedName>
</protein>
<dbReference type="AlphaFoldDB" id="A0A9R1C7E0"/>
<dbReference type="InterPro" id="IPR013324">
    <property type="entry name" value="RNA_pol_sigma_r3/r4-like"/>
</dbReference>
<dbReference type="EMBL" id="BPUB01000001">
    <property type="protein sequence ID" value="GJG57385.1"/>
    <property type="molecule type" value="Genomic_DNA"/>
</dbReference>
<evidence type="ECO:0000313" key="2">
    <source>
        <dbReference type="Proteomes" id="UP000825483"/>
    </source>
</evidence>
<dbReference type="InterPro" id="IPR013325">
    <property type="entry name" value="RNA_pol_sigma_r2"/>
</dbReference>
<comment type="caution">
    <text evidence="1">The sequence shown here is derived from an EMBL/GenBank/DDBJ whole genome shotgun (WGS) entry which is preliminary data.</text>
</comment>
<reference evidence="1" key="1">
    <citation type="journal article" date="2022" name="Int. J. Syst. Evol. Microbiol.">
        <title>Prevotella lacticifex sp. nov., isolated from the rumen of cows.</title>
        <authorList>
            <person name="Shinkai T."/>
            <person name="Ikeyama N."/>
            <person name="Kumagai M."/>
            <person name="Ohmori H."/>
            <person name="Sakamoto M."/>
            <person name="Ohkuma M."/>
            <person name="Mitsumori M."/>
        </authorList>
    </citation>
    <scope>NUCLEOTIDE SEQUENCE</scope>
    <source>
        <strain evidence="1">R5076</strain>
    </source>
</reference>
<name>A0A9R1C7E0_9BACT</name>
<dbReference type="GeneID" id="72468291"/>
<dbReference type="SUPFAM" id="SSF88946">
    <property type="entry name" value="Sigma2 domain of RNA polymerase sigma factors"/>
    <property type="match status" value="1"/>
</dbReference>
<dbReference type="Gene3D" id="1.10.1740.10">
    <property type="match status" value="1"/>
</dbReference>
<dbReference type="Proteomes" id="UP000825483">
    <property type="component" value="Unassembled WGS sequence"/>
</dbReference>
<dbReference type="NCBIfam" id="TIGR02937">
    <property type="entry name" value="sigma70-ECF"/>
    <property type="match status" value="1"/>
</dbReference>
<sequence length="190" mass="22117">MTIQMPTYSEKVLNQFAQKEWGKVQTFLKKQYTLPDDDCNDIFQESFIILMKNAKEGKLKDMTSSLSTYFLGICRNKARELLRSKKHGVNIDDDYTFDAMSDVKDEKINNLLTLDSAKSLIEQKEALARQIVHDLPKPCNELLWGFFRDNYSLQTLANMLSKTVGYVKVTKHRCQEKFRKRYGDLVKALL</sequence>
<dbReference type="SUPFAM" id="SSF88659">
    <property type="entry name" value="Sigma3 and sigma4 domains of RNA polymerase sigma factors"/>
    <property type="match status" value="1"/>
</dbReference>
<organism evidence="1 2">
    <name type="scientific">Prevotella lacticifex</name>
    <dbReference type="NCBI Taxonomy" id="2854755"/>
    <lineage>
        <taxon>Bacteria</taxon>
        <taxon>Pseudomonadati</taxon>
        <taxon>Bacteroidota</taxon>
        <taxon>Bacteroidia</taxon>
        <taxon>Bacteroidales</taxon>
        <taxon>Prevotellaceae</taxon>
        <taxon>Prevotella</taxon>
    </lineage>
</organism>
<dbReference type="RefSeq" id="WP_223930321.1">
    <property type="nucleotide sequence ID" value="NZ_BPTW01000002.1"/>
</dbReference>
<dbReference type="InterPro" id="IPR014284">
    <property type="entry name" value="RNA_pol_sigma-70_dom"/>
</dbReference>
<evidence type="ECO:0008006" key="3">
    <source>
        <dbReference type="Google" id="ProtNLM"/>
    </source>
</evidence>
<gene>
    <name evidence="1" type="ORF">PRLR5076_02360</name>
</gene>
<dbReference type="GO" id="GO:0006352">
    <property type="term" value="P:DNA-templated transcription initiation"/>
    <property type="evidence" value="ECO:0007669"/>
    <property type="project" value="InterPro"/>
</dbReference>
<accession>A0A9R1C7E0</accession>
<proteinExistence type="predicted"/>
<evidence type="ECO:0000313" key="1">
    <source>
        <dbReference type="EMBL" id="GJG57385.1"/>
    </source>
</evidence>
<keyword evidence="2" id="KW-1185">Reference proteome</keyword>
<dbReference type="GO" id="GO:0003700">
    <property type="term" value="F:DNA-binding transcription factor activity"/>
    <property type="evidence" value="ECO:0007669"/>
    <property type="project" value="InterPro"/>
</dbReference>